<feature type="transmembrane region" description="Helical" evidence="17">
    <location>
        <begin position="454"/>
        <end position="479"/>
    </location>
</feature>
<dbReference type="Pfam" id="PF07645">
    <property type="entry name" value="EGF_CA"/>
    <property type="match status" value="2"/>
</dbReference>
<dbReference type="InterPro" id="IPR009030">
    <property type="entry name" value="Growth_fac_rcpt_cys_sf"/>
</dbReference>
<evidence type="ECO:0000313" key="22">
    <source>
        <dbReference type="Proteomes" id="UP000265040"/>
    </source>
</evidence>
<proteinExistence type="predicted"/>
<evidence type="ECO:0000256" key="14">
    <source>
        <dbReference type="ARBA" id="ARBA00045242"/>
    </source>
</evidence>
<keyword evidence="12" id="KW-1015">Disulfide bond</keyword>
<evidence type="ECO:0000256" key="17">
    <source>
        <dbReference type="SAM" id="Phobius"/>
    </source>
</evidence>
<keyword evidence="22" id="KW-1185">Reference proteome</keyword>
<comment type="subunit">
    <text evidence="15">Interacts with ITGAL, ITGAM and ITGB2. Interacts with thrombin/F2; this interaction switches the specificity of thrombin from a procoagulant to an anticoagulant and antifibrinolytic protease. Interacts with ANGP1 and ANGP2; these interactions significantly inhibit the generation of activated PC and TAFIa/CPB2 by the thrombin/thrombomodulin complex. Interacts with PF4; this interaction enhances generation of activated protein C. Interacts with HMGB1; this interaction inhibits HMGB1 inflammatory activity.</text>
</comment>
<evidence type="ECO:0000256" key="7">
    <source>
        <dbReference type="ARBA" id="ARBA00022734"/>
    </source>
</evidence>
<dbReference type="SMART" id="SM00179">
    <property type="entry name" value="EGF_CA"/>
    <property type="match status" value="3"/>
</dbReference>
<evidence type="ECO:0000259" key="19">
    <source>
        <dbReference type="PROSITE" id="PS50026"/>
    </source>
</evidence>
<dbReference type="InterPro" id="IPR016186">
    <property type="entry name" value="C-type_lectin-like/link_sf"/>
</dbReference>
<keyword evidence="9" id="KW-0654">Proteoglycan</keyword>
<comment type="function">
    <text evidence="14">Endothelial cell receptor that plays a critical role in regulating several physiological processes including hemostasis, coagulation, fibrinolysis, inflammation, and angiogenesis. Acts as a cofactor for thrombin activation of protein C/PROC on the surface of vascular endothelial cells leading to initiation of the activated protein C anticoagulant pathway. Also accelerates the activation of the plasma carboxypeptidase B2/CPB2, which catalyzes removal of C-terminal basic amino acids from its substrates including kinins or anaphylatoxins leading to fibrinolysis inhibition. Plays critical protective roles in changing the cleavage specificity of protease-activated receptor 1/PAR1, inhibiting endothelial cell permeability and inflammation. Suppresses inflammation distinctly from its anticoagulant cofactor activity by sequestering HMGB1 thereby preventing it from engaging cellular receptors such as RAGE and contributing to the inflammatory response.</text>
</comment>
<keyword evidence="13" id="KW-0325">Glycoprotein</keyword>
<keyword evidence="5 17" id="KW-0812">Transmembrane</keyword>
<dbReference type="InterPro" id="IPR000742">
    <property type="entry name" value="EGF"/>
</dbReference>
<evidence type="ECO:0000256" key="10">
    <source>
        <dbReference type="ARBA" id="ARBA00022989"/>
    </source>
</evidence>
<dbReference type="InterPro" id="IPR015149">
    <property type="entry name" value="Tme5_EGF-like"/>
</dbReference>
<dbReference type="Gene3D" id="2.10.25.10">
    <property type="entry name" value="Laminin"/>
    <property type="match status" value="3"/>
</dbReference>
<dbReference type="SMART" id="SM00034">
    <property type="entry name" value="CLECT"/>
    <property type="match status" value="1"/>
</dbReference>
<feature type="domain" description="EGF-like" evidence="19">
    <location>
        <begin position="312"/>
        <end position="351"/>
    </location>
</feature>
<evidence type="ECO:0000256" key="16">
    <source>
        <dbReference type="PROSITE-ProRule" id="PRU00076"/>
    </source>
</evidence>
<reference evidence="21" key="2">
    <citation type="submission" date="2025-08" db="UniProtKB">
        <authorList>
            <consortium name="Ensembl"/>
        </authorList>
    </citation>
    <scope>IDENTIFICATION</scope>
</reference>
<keyword evidence="8" id="KW-0677">Repeat</keyword>
<keyword evidence="10 17" id="KW-1133">Transmembrane helix</keyword>
<evidence type="ECO:0000256" key="11">
    <source>
        <dbReference type="ARBA" id="ARBA00023136"/>
    </source>
</evidence>
<keyword evidence="4" id="KW-0597">Phosphoprotein</keyword>
<dbReference type="Gene3D" id="3.10.100.10">
    <property type="entry name" value="Mannose-Binding Protein A, subunit A"/>
    <property type="match status" value="1"/>
</dbReference>
<dbReference type="PROSITE" id="PS01186">
    <property type="entry name" value="EGF_2"/>
    <property type="match status" value="2"/>
</dbReference>
<dbReference type="Ensembl" id="ENSATET00000041853.1">
    <property type="protein sequence ID" value="ENSATEP00000056434.1"/>
    <property type="gene ID" value="ENSATEG00000029292.1"/>
</dbReference>
<dbReference type="InterPro" id="IPR001304">
    <property type="entry name" value="C-type_lectin-like"/>
</dbReference>
<gene>
    <name evidence="21" type="primary">THBD</name>
</gene>
<dbReference type="OrthoDB" id="4062651at2759"/>
<accession>A0A7N6B690</accession>
<dbReference type="FunFam" id="2.10.25.10:FF:000406">
    <property type="entry name" value="CD248 molecule"/>
    <property type="match status" value="1"/>
</dbReference>
<dbReference type="PIRSF" id="PIRSF001775">
    <property type="entry name" value="CD93/CD141"/>
    <property type="match status" value="1"/>
</dbReference>
<dbReference type="PANTHER" id="PTHR14789">
    <property type="entry name" value="CHONDROLECTIN VARIANT CHODLFDELTAE"/>
    <property type="match status" value="1"/>
</dbReference>
<sequence length="507" mass="55179">MKNVRSLFVVALVCLLGRTGGREPNNGYCIENQCFMVFQDPSDFRTAQTQCIHQGGHLMTVRSSVSQDILFILVGNVTGQFWIGLHRPSGCPEPAAELRGFQWVTKDNNSDFFNWAPTFDSSCLSNRCVSVSKAGDFKWTEEPCEQQAAGYLCESSFSDACKGLPDVAQGESVTYRTSLGFEGEDLLSLPPGSVAIRRSSGRKSICDSGQWLQGPWSCEIHNGGCEFKCTVNSKNVPSCSCPLGQTVNSVNKVTCDVATDDPCMALNCDFACSGDGESFSCSCDRGFQLRQCPLENYRCVNQYGMSGQRCVDDDECASAPCEHTCVNTPGSYKCTCYNGYIVDPKSPNNCQLHCGVEECPAECDPNDDSQCNCPEGYISEERDDGTFCLDIDECSNEQCDQGCENTFGSYVCTCNPGFTLVDLYKCVKSEGPIITTAPPVPHPEPTKQPSAVSVGGLVGIILCAVLCVMLLVFVVHYIFNRREKMDSAGALKAPEGEIYQNDATVNI</sequence>
<feature type="signal peptide" evidence="18">
    <location>
        <begin position="1"/>
        <end position="21"/>
    </location>
</feature>
<evidence type="ECO:0000256" key="4">
    <source>
        <dbReference type="ARBA" id="ARBA00022553"/>
    </source>
</evidence>
<evidence type="ECO:0000256" key="2">
    <source>
        <dbReference type="ARBA" id="ARBA00019822"/>
    </source>
</evidence>
<dbReference type="Proteomes" id="UP000265040">
    <property type="component" value="Chromosome 24"/>
</dbReference>
<dbReference type="PROSITE" id="PS50026">
    <property type="entry name" value="EGF_3"/>
    <property type="match status" value="1"/>
</dbReference>
<dbReference type="InterPro" id="IPR000152">
    <property type="entry name" value="EGF-type_Asp/Asn_hydroxyl_site"/>
</dbReference>
<evidence type="ECO:0000313" key="21">
    <source>
        <dbReference type="Ensembl" id="ENSATEP00000056434.1"/>
    </source>
</evidence>
<reference evidence="21" key="3">
    <citation type="submission" date="2025-09" db="UniProtKB">
        <authorList>
            <consortium name="Ensembl"/>
        </authorList>
    </citation>
    <scope>IDENTIFICATION</scope>
</reference>
<dbReference type="InParanoid" id="A0A7N6B690"/>
<dbReference type="GO" id="GO:0030246">
    <property type="term" value="F:carbohydrate binding"/>
    <property type="evidence" value="ECO:0007669"/>
    <property type="project" value="UniProtKB-KW"/>
</dbReference>
<keyword evidence="6 18" id="KW-0732">Signal</keyword>
<dbReference type="InterPro" id="IPR001881">
    <property type="entry name" value="EGF-like_Ca-bd_dom"/>
</dbReference>
<evidence type="ECO:0000256" key="8">
    <source>
        <dbReference type="ARBA" id="ARBA00022737"/>
    </source>
</evidence>
<dbReference type="Pfam" id="PF00059">
    <property type="entry name" value="Lectin_C"/>
    <property type="match status" value="1"/>
</dbReference>
<organism evidence="21 22">
    <name type="scientific">Anabas testudineus</name>
    <name type="common">Climbing perch</name>
    <name type="synonym">Anthias testudineus</name>
    <dbReference type="NCBI Taxonomy" id="64144"/>
    <lineage>
        <taxon>Eukaryota</taxon>
        <taxon>Metazoa</taxon>
        <taxon>Chordata</taxon>
        <taxon>Craniata</taxon>
        <taxon>Vertebrata</taxon>
        <taxon>Euteleostomi</taxon>
        <taxon>Actinopterygii</taxon>
        <taxon>Neopterygii</taxon>
        <taxon>Teleostei</taxon>
        <taxon>Neoteleostei</taxon>
        <taxon>Acanthomorphata</taxon>
        <taxon>Anabantaria</taxon>
        <taxon>Anabantiformes</taxon>
        <taxon>Anabantoidei</taxon>
        <taxon>Anabantidae</taxon>
        <taxon>Anabas</taxon>
    </lineage>
</organism>
<reference evidence="21" key="1">
    <citation type="submission" date="2021-04" db="EMBL/GenBank/DDBJ databases">
        <authorList>
            <consortium name="Wellcome Sanger Institute Data Sharing"/>
        </authorList>
    </citation>
    <scope>NUCLEOTIDE SEQUENCE [LARGE SCALE GENOMIC DNA]</scope>
</reference>
<dbReference type="GO" id="GO:0005509">
    <property type="term" value="F:calcium ion binding"/>
    <property type="evidence" value="ECO:0007669"/>
    <property type="project" value="InterPro"/>
</dbReference>
<protein>
    <recommendedName>
        <fullName evidence="2">Thrombomodulin</fullName>
    </recommendedName>
</protein>
<dbReference type="GO" id="GO:0004888">
    <property type="term" value="F:transmembrane signaling receptor activity"/>
    <property type="evidence" value="ECO:0007669"/>
    <property type="project" value="InterPro"/>
</dbReference>
<dbReference type="InterPro" id="IPR049883">
    <property type="entry name" value="NOTCH1_EGF-like"/>
</dbReference>
<dbReference type="PANTHER" id="PTHR14789:SF9">
    <property type="entry name" value="THROMBOMODULIN"/>
    <property type="match status" value="1"/>
</dbReference>
<dbReference type="GeneTree" id="ENSGT00830000128368"/>
<evidence type="ECO:0000256" key="9">
    <source>
        <dbReference type="ARBA" id="ARBA00022974"/>
    </source>
</evidence>
<feature type="domain" description="C-type lectin" evidence="20">
    <location>
        <begin position="30"/>
        <end position="147"/>
    </location>
</feature>
<dbReference type="SMART" id="SM00181">
    <property type="entry name" value="EGF"/>
    <property type="match status" value="5"/>
</dbReference>
<dbReference type="InterPro" id="IPR051505">
    <property type="entry name" value="C-type_lectin_domain"/>
</dbReference>
<evidence type="ECO:0000256" key="5">
    <source>
        <dbReference type="ARBA" id="ARBA00022692"/>
    </source>
</evidence>
<dbReference type="SUPFAM" id="SSF57184">
    <property type="entry name" value="Growth factor receptor domain"/>
    <property type="match status" value="1"/>
</dbReference>
<dbReference type="Pfam" id="PF09064">
    <property type="entry name" value="EGF_Tme5"/>
    <property type="match status" value="1"/>
</dbReference>
<dbReference type="SUPFAM" id="SSF57196">
    <property type="entry name" value="EGF/Laminin"/>
    <property type="match status" value="3"/>
</dbReference>
<evidence type="ECO:0000256" key="1">
    <source>
        <dbReference type="ARBA" id="ARBA00004479"/>
    </source>
</evidence>
<evidence type="ECO:0000256" key="15">
    <source>
        <dbReference type="ARBA" id="ARBA00046453"/>
    </source>
</evidence>
<name>A0A7N6B690_ANATE</name>
<dbReference type="GO" id="GO:0016020">
    <property type="term" value="C:membrane"/>
    <property type="evidence" value="ECO:0007669"/>
    <property type="project" value="UniProtKB-SubCell"/>
</dbReference>
<feature type="chain" id="PRO_5030851611" description="Thrombomodulin" evidence="18">
    <location>
        <begin position="22"/>
        <end position="507"/>
    </location>
</feature>
<dbReference type="InterPro" id="IPR018097">
    <property type="entry name" value="EGF_Ca-bd_CS"/>
</dbReference>
<dbReference type="InterPro" id="IPR016187">
    <property type="entry name" value="CTDL_fold"/>
</dbReference>
<evidence type="ECO:0000256" key="12">
    <source>
        <dbReference type="ARBA" id="ARBA00023157"/>
    </source>
</evidence>
<dbReference type="PROSITE" id="PS50041">
    <property type="entry name" value="C_TYPE_LECTIN_2"/>
    <property type="match status" value="1"/>
</dbReference>
<dbReference type="AlphaFoldDB" id="A0A7N6B690"/>
<keyword evidence="11 17" id="KW-0472">Membrane</keyword>
<dbReference type="CDD" id="cd00054">
    <property type="entry name" value="EGF_CA"/>
    <property type="match status" value="1"/>
</dbReference>
<evidence type="ECO:0000256" key="18">
    <source>
        <dbReference type="SAM" id="SignalP"/>
    </source>
</evidence>
<comment type="subcellular location">
    <subcellularLocation>
        <location evidence="1">Membrane</location>
        <topology evidence="1">Single-pass type I membrane protein</topology>
    </subcellularLocation>
</comment>
<keyword evidence="3 16" id="KW-0245">EGF-like domain</keyword>
<evidence type="ECO:0000256" key="6">
    <source>
        <dbReference type="ARBA" id="ARBA00022729"/>
    </source>
</evidence>
<dbReference type="PROSITE" id="PS00010">
    <property type="entry name" value="ASX_HYDROXYL"/>
    <property type="match status" value="2"/>
</dbReference>
<evidence type="ECO:0000259" key="20">
    <source>
        <dbReference type="PROSITE" id="PS50041"/>
    </source>
</evidence>
<evidence type="ECO:0000256" key="3">
    <source>
        <dbReference type="ARBA" id="ARBA00022536"/>
    </source>
</evidence>
<evidence type="ECO:0000256" key="13">
    <source>
        <dbReference type="ARBA" id="ARBA00023180"/>
    </source>
</evidence>
<dbReference type="PROSITE" id="PS01187">
    <property type="entry name" value="EGF_CA"/>
    <property type="match status" value="2"/>
</dbReference>
<comment type="caution">
    <text evidence="16">Lacks conserved residue(s) required for the propagation of feature annotation.</text>
</comment>
<dbReference type="SUPFAM" id="SSF56436">
    <property type="entry name" value="C-type lectin-like"/>
    <property type="match status" value="1"/>
</dbReference>
<keyword evidence="7" id="KW-0430">Lectin</keyword>